<evidence type="ECO:0000313" key="11">
    <source>
        <dbReference type="EMBL" id="DBA32782.1"/>
    </source>
</evidence>
<dbReference type="Pfam" id="PF13853">
    <property type="entry name" value="7tm_4"/>
    <property type="match status" value="1"/>
</dbReference>
<keyword evidence="5 9" id="KW-0472">Membrane</keyword>
<name>A0AAV3B9I4_PYXAD</name>
<evidence type="ECO:0000256" key="8">
    <source>
        <dbReference type="RuleBase" id="RU000688"/>
    </source>
</evidence>
<dbReference type="PRINTS" id="PR00245">
    <property type="entry name" value="OLFACTORYR"/>
</dbReference>
<keyword evidence="6 8" id="KW-0675">Receptor</keyword>
<dbReference type="Gene3D" id="1.20.1070.10">
    <property type="entry name" value="Rhodopsin 7-helix transmembrane proteins"/>
    <property type="match status" value="1"/>
</dbReference>
<dbReference type="GO" id="GO:0005886">
    <property type="term" value="C:plasma membrane"/>
    <property type="evidence" value="ECO:0007669"/>
    <property type="project" value="UniProtKB-SubCell"/>
</dbReference>
<comment type="caution">
    <text evidence="9">Lacks conserved residue(s) required for the propagation of feature annotation.</text>
</comment>
<sequence length="289" mass="32232">MYFFVSQLAMLDLFYTSIITPNTLINLTRKEQSITIAGCATQLLLFGGSASTESYLLAAMAYDRFVAICQPLLYATIMSSRLCKLLVGGAYFAGFLNSAIHISLTFALKYWKSNVIDHFYCDIPPLFKLACSNTFLNRVIIFIFGGFTAAICMSTILYSYINILIAILGIQSGRSKAFSTCASHLTCVSIFYGSLILAYLRTPSAYLHINDKIISVFYAVIIPTINPMIYSLRNTEVKVAVSKIINKYCFFKSKCCQSGFPPSCVKIRFISRVNLSFGFQNMLSFANLQ</sequence>
<evidence type="ECO:0000256" key="1">
    <source>
        <dbReference type="ARBA" id="ARBA00004141"/>
    </source>
</evidence>
<keyword evidence="9" id="KW-0716">Sensory transduction</keyword>
<feature type="transmembrane region" description="Helical" evidence="9">
    <location>
        <begin position="213"/>
        <end position="232"/>
    </location>
</feature>
<keyword evidence="9" id="KW-1003">Cell membrane</keyword>
<evidence type="ECO:0000259" key="10">
    <source>
        <dbReference type="PROSITE" id="PS50262"/>
    </source>
</evidence>
<dbReference type="AlphaFoldDB" id="A0AAV3B9I4"/>
<evidence type="ECO:0000256" key="4">
    <source>
        <dbReference type="ARBA" id="ARBA00023040"/>
    </source>
</evidence>
<protein>
    <recommendedName>
        <fullName evidence="9">Olfactory receptor</fullName>
    </recommendedName>
</protein>
<evidence type="ECO:0000256" key="6">
    <source>
        <dbReference type="ARBA" id="ARBA00023170"/>
    </source>
</evidence>
<dbReference type="GO" id="GO:0004930">
    <property type="term" value="F:G protein-coupled receptor activity"/>
    <property type="evidence" value="ECO:0007669"/>
    <property type="project" value="UniProtKB-KW"/>
</dbReference>
<reference evidence="11" key="1">
    <citation type="thesis" date="2020" institute="ProQuest LLC" country="789 East Eisenhower Parkway, Ann Arbor, MI, USA">
        <title>Comparative Genomics and Chromosome Evolution.</title>
        <authorList>
            <person name="Mudd A.B."/>
        </authorList>
    </citation>
    <scope>NUCLEOTIDE SEQUENCE</scope>
    <source>
        <strain evidence="11">1538</strain>
        <tissue evidence="11">Blood</tissue>
    </source>
</reference>
<dbReference type="SUPFAM" id="SSF81321">
    <property type="entry name" value="Family A G protein-coupled receptor-like"/>
    <property type="match status" value="1"/>
</dbReference>
<dbReference type="GO" id="GO:0004984">
    <property type="term" value="F:olfactory receptor activity"/>
    <property type="evidence" value="ECO:0007669"/>
    <property type="project" value="InterPro"/>
</dbReference>
<feature type="transmembrane region" description="Helical" evidence="9">
    <location>
        <begin position="182"/>
        <end position="201"/>
    </location>
</feature>
<evidence type="ECO:0000313" key="12">
    <source>
        <dbReference type="Proteomes" id="UP001181693"/>
    </source>
</evidence>
<keyword evidence="4 8" id="KW-0297">G-protein coupled receptor</keyword>
<comment type="similarity">
    <text evidence="8">Belongs to the G-protein coupled receptor 1 family.</text>
</comment>
<evidence type="ECO:0000256" key="5">
    <source>
        <dbReference type="ARBA" id="ARBA00023136"/>
    </source>
</evidence>
<dbReference type="PANTHER" id="PTHR48018">
    <property type="entry name" value="OLFACTORY RECEPTOR"/>
    <property type="match status" value="1"/>
</dbReference>
<evidence type="ECO:0000256" key="9">
    <source>
        <dbReference type="RuleBase" id="RU363047"/>
    </source>
</evidence>
<dbReference type="PROSITE" id="PS50262">
    <property type="entry name" value="G_PROTEIN_RECEP_F1_2"/>
    <property type="match status" value="1"/>
</dbReference>
<gene>
    <name evidence="11" type="ORF">GDO54_000546</name>
</gene>
<dbReference type="FunFam" id="1.20.1070.10:FF:000003">
    <property type="entry name" value="Olfactory receptor"/>
    <property type="match status" value="1"/>
</dbReference>
<dbReference type="InterPro" id="IPR000276">
    <property type="entry name" value="GPCR_Rhodpsn"/>
</dbReference>
<feature type="domain" description="G-protein coupled receptors family 1 profile" evidence="10">
    <location>
        <begin position="1"/>
        <end position="230"/>
    </location>
</feature>
<dbReference type="InterPro" id="IPR017452">
    <property type="entry name" value="GPCR_Rhodpsn_7TM"/>
</dbReference>
<dbReference type="PROSITE" id="PS00237">
    <property type="entry name" value="G_PROTEIN_RECEP_F1_1"/>
    <property type="match status" value="1"/>
</dbReference>
<dbReference type="Proteomes" id="UP001181693">
    <property type="component" value="Unassembled WGS sequence"/>
</dbReference>
<proteinExistence type="inferred from homology"/>
<evidence type="ECO:0000256" key="2">
    <source>
        <dbReference type="ARBA" id="ARBA00022692"/>
    </source>
</evidence>
<keyword evidence="7 8" id="KW-0807">Transducer</keyword>
<keyword evidence="9" id="KW-0552">Olfaction</keyword>
<comment type="subcellular location">
    <subcellularLocation>
        <location evidence="9">Cell membrane</location>
        <topology evidence="9">Multi-pass membrane protein</topology>
    </subcellularLocation>
    <subcellularLocation>
        <location evidence="1">Membrane</location>
        <topology evidence="1">Multi-pass membrane protein</topology>
    </subcellularLocation>
</comment>
<evidence type="ECO:0000256" key="3">
    <source>
        <dbReference type="ARBA" id="ARBA00022989"/>
    </source>
</evidence>
<feature type="transmembrane region" description="Helical" evidence="9">
    <location>
        <begin position="85"/>
        <end position="108"/>
    </location>
</feature>
<accession>A0AAV3B9I4</accession>
<evidence type="ECO:0000256" key="7">
    <source>
        <dbReference type="ARBA" id="ARBA00023224"/>
    </source>
</evidence>
<dbReference type="PRINTS" id="PR00237">
    <property type="entry name" value="GPCRRHODOPSN"/>
</dbReference>
<keyword evidence="2 8" id="KW-0812">Transmembrane</keyword>
<keyword evidence="3 9" id="KW-1133">Transmembrane helix</keyword>
<comment type="caution">
    <text evidence="11">The sequence shown here is derived from an EMBL/GenBank/DDBJ whole genome shotgun (WGS) entry which is preliminary data.</text>
</comment>
<dbReference type="EMBL" id="DYDO01000001">
    <property type="protein sequence ID" value="DBA32782.1"/>
    <property type="molecule type" value="Genomic_DNA"/>
</dbReference>
<dbReference type="InterPro" id="IPR000725">
    <property type="entry name" value="Olfact_rcpt"/>
</dbReference>
<keyword evidence="12" id="KW-1185">Reference proteome</keyword>
<feature type="transmembrane region" description="Helical" evidence="9">
    <location>
        <begin position="139"/>
        <end position="170"/>
    </location>
</feature>
<organism evidence="11 12">
    <name type="scientific">Pyxicephalus adspersus</name>
    <name type="common">African bullfrog</name>
    <dbReference type="NCBI Taxonomy" id="30357"/>
    <lineage>
        <taxon>Eukaryota</taxon>
        <taxon>Metazoa</taxon>
        <taxon>Chordata</taxon>
        <taxon>Craniata</taxon>
        <taxon>Vertebrata</taxon>
        <taxon>Euteleostomi</taxon>
        <taxon>Amphibia</taxon>
        <taxon>Batrachia</taxon>
        <taxon>Anura</taxon>
        <taxon>Neobatrachia</taxon>
        <taxon>Ranoidea</taxon>
        <taxon>Pyxicephalidae</taxon>
        <taxon>Pyxicephalinae</taxon>
        <taxon>Pyxicephalus</taxon>
    </lineage>
</organism>